<dbReference type="InterPro" id="IPR013749">
    <property type="entry name" value="PM/HMP-P_kinase-1"/>
</dbReference>
<keyword evidence="4" id="KW-0808">Transferase</keyword>
<name>A0ABR6X659_9BURK</name>
<evidence type="ECO:0000256" key="1">
    <source>
        <dbReference type="ARBA" id="ARBA00004948"/>
    </source>
</evidence>
<dbReference type="EC" id="2.7.1.49" evidence="2"/>
<evidence type="ECO:0000313" key="5">
    <source>
        <dbReference type="Proteomes" id="UP000648257"/>
    </source>
</evidence>
<reference evidence="4 5" key="1">
    <citation type="submission" date="2020-08" db="EMBL/GenBank/DDBJ databases">
        <title>Novel species isolated from subtropical streams in China.</title>
        <authorList>
            <person name="Lu H."/>
        </authorList>
    </citation>
    <scope>NUCLEOTIDE SEQUENCE [LARGE SCALE GENOMIC DNA]</scope>
    <source>
        <strain evidence="4 5">KACC 16656</strain>
    </source>
</reference>
<keyword evidence="4" id="KW-0418">Kinase</keyword>
<protein>
    <recommendedName>
        <fullName evidence="2">hydroxymethylpyrimidine kinase</fullName>
        <ecNumber evidence="2">2.7.1.49</ecNumber>
    </recommendedName>
</protein>
<comment type="pathway">
    <text evidence="1">Cofactor biosynthesis; thiamine diphosphate biosynthesis.</text>
</comment>
<dbReference type="InterPro" id="IPR029056">
    <property type="entry name" value="Ribokinase-like"/>
</dbReference>
<keyword evidence="5" id="KW-1185">Reference proteome</keyword>
<dbReference type="PANTHER" id="PTHR20858">
    <property type="entry name" value="PHOSPHOMETHYLPYRIMIDINE KINASE"/>
    <property type="match status" value="1"/>
</dbReference>
<comment type="caution">
    <text evidence="4">The sequence shown here is derived from an EMBL/GenBank/DDBJ whole genome shotgun (WGS) entry which is preliminary data.</text>
</comment>
<dbReference type="Gene3D" id="3.40.1190.20">
    <property type="match status" value="1"/>
</dbReference>
<organism evidence="4 5">
    <name type="scientific">Undibacterium seohonense</name>
    <dbReference type="NCBI Taxonomy" id="1344950"/>
    <lineage>
        <taxon>Bacteria</taxon>
        <taxon>Pseudomonadati</taxon>
        <taxon>Pseudomonadota</taxon>
        <taxon>Betaproteobacteria</taxon>
        <taxon>Burkholderiales</taxon>
        <taxon>Oxalobacteraceae</taxon>
        <taxon>Undibacterium</taxon>
    </lineage>
</organism>
<dbReference type="RefSeq" id="WP_186923196.1">
    <property type="nucleotide sequence ID" value="NZ_JACOFW010000013.1"/>
</dbReference>
<dbReference type="Proteomes" id="UP000648257">
    <property type="component" value="Unassembled WGS sequence"/>
</dbReference>
<evidence type="ECO:0000259" key="3">
    <source>
        <dbReference type="Pfam" id="PF08543"/>
    </source>
</evidence>
<evidence type="ECO:0000256" key="2">
    <source>
        <dbReference type="ARBA" id="ARBA00012135"/>
    </source>
</evidence>
<dbReference type="CDD" id="cd01169">
    <property type="entry name" value="HMPP_kinase"/>
    <property type="match status" value="1"/>
</dbReference>
<sequence>MNERHQRPCVLVFAGHDPSGGAGIQADIEAIAAQGAHAVPIITALTVQDNNRVHAVYPVSTTILREQFDAVFAQLPIAAIKLGIVGSYDNAILIADCISKIRQRQPDLCVVLDPVLASGHGDALSVQDPLYALRPVLACATLLTPNLPELARLVPNEASDSNEYQRAETLCHQFSCDVLLKGGHAHGDVVSNHWFQRQFAPTLSIQKTSWHWPRLDGEFHGSGCTLAAAIAGRFALGHNAPHALSLAQDYVQQCLRKAYAIAPGQAIPSRSLFQGAV</sequence>
<dbReference type="Pfam" id="PF08543">
    <property type="entry name" value="Phos_pyr_kin"/>
    <property type="match status" value="1"/>
</dbReference>
<dbReference type="InterPro" id="IPR004399">
    <property type="entry name" value="HMP/HMP-P_kinase_dom"/>
</dbReference>
<feature type="domain" description="Pyridoxamine kinase/Phosphomethylpyrimidine kinase" evidence="3">
    <location>
        <begin position="17"/>
        <end position="264"/>
    </location>
</feature>
<proteinExistence type="predicted"/>
<dbReference type="EMBL" id="JACOFW010000013">
    <property type="protein sequence ID" value="MBC3808118.1"/>
    <property type="molecule type" value="Genomic_DNA"/>
</dbReference>
<dbReference type="SUPFAM" id="SSF53613">
    <property type="entry name" value="Ribokinase-like"/>
    <property type="match status" value="1"/>
</dbReference>
<accession>A0ABR6X659</accession>
<gene>
    <name evidence="4" type="ORF">H8K52_12260</name>
</gene>
<dbReference type="GO" id="GO:0016301">
    <property type="term" value="F:kinase activity"/>
    <property type="evidence" value="ECO:0007669"/>
    <property type="project" value="UniProtKB-KW"/>
</dbReference>
<dbReference type="PANTHER" id="PTHR20858:SF17">
    <property type="entry name" value="HYDROXYMETHYLPYRIMIDINE_PHOSPHOMETHYLPYRIMIDINE KINASE THI20-RELATED"/>
    <property type="match status" value="1"/>
</dbReference>
<evidence type="ECO:0000313" key="4">
    <source>
        <dbReference type="EMBL" id="MBC3808118.1"/>
    </source>
</evidence>